<sequence length="82" mass="9083">MQKVVGIANDPVGAELLYDRLHIAKIRIVLPVAMAGQVSCGLFQAPRTACHKKLRKRWRRGASIAMICEGRTRIAMTPPDKT</sequence>
<name>A0A3S0RZS5_9HYPH</name>
<dbReference type="EMBL" id="RIBW01000018">
    <property type="protein sequence ID" value="RUL97106.1"/>
    <property type="molecule type" value="Genomic_DNA"/>
</dbReference>
<evidence type="ECO:0000313" key="2">
    <source>
        <dbReference type="Proteomes" id="UP000273611"/>
    </source>
</evidence>
<dbReference type="Proteomes" id="UP000273611">
    <property type="component" value="Unassembled WGS sequence"/>
</dbReference>
<comment type="caution">
    <text evidence="1">The sequence shown here is derived from an EMBL/GenBank/DDBJ whole genome shotgun (WGS) entry which is preliminary data.</text>
</comment>
<proteinExistence type="predicted"/>
<gene>
    <name evidence="1" type="ORF">EEQ99_28940</name>
</gene>
<protein>
    <submittedName>
        <fullName evidence="1">Uncharacterized protein</fullName>
    </submittedName>
</protein>
<accession>A0A3S0RZS5</accession>
<evidence type="ECO:0000313" key="1">
    <source>
        <dbReference type="EMBL" id="RUL97106.1"/>
    </source>
</evidence>
<reference evidence="1 2" key="1">
    <citation type="journal article" date="2015" name="Int. J. Syst. Evol. Microbiol.">
        <title>Rhizobium anhuiense sp. nov., isolated from effective nodules of Vicia faba and Pisum sativum.</title>
        <authorList>
            <person name="Zhang Y.J."/>
            <person name="Zheng W.T."/>
            <person name="Everall I."/>
            <person name="Young J.P."/>
            <person name="Zhang X.X."/>
            <person name="Tian C.F."/>
            <person name="Sui X.H."/>
            <person name="Wang E.T."/>
            <person name="Chen W.X."/>
        </authorList>
    </citation>
    <scope>NUCLEOTIDE SEQUENCE [LARGE SCALE GENOMIC DNA]</scope>
    <source>
        <strain evidence="1 2">CCBAU 23252</strain>
    </source>
</reference>
<organism evidence="1 2">
    <name type="scientific">Rhizobium anhuiense</name>
    <dbReference type="NCBI Taxonomy" id="1184720"/>
    <lineage>
        <taxon>Bacteria</taxon>
        <taxon>Pseudomonadati</taxon>
        <taxon>Pseudomonadota</taxon>
        <taxon>Alphaproteobacteria</taxon>
        <taxon>Hyphomicrobiales</taxon>
        <taxon>Rhizobiaceae</taxon>
        <taxon>Rhizobium/Agrobacterium group</taxon>
        <taxon>Rhizobium</taxon>
    </lineage>
</organism>
<dbReference type="AlphaFoldDB" id="A0A3S0RZS5"/>